<comment type="caution">
    <text evidence="2">The sequence shown here is derived from an EMBL/GenBank/DDBJ whole genome shotgun (WGS) entry which is preliminary data.</text>
</comment>
<gene>
    <name evidence="2" type="ORF">CH238_13175</name>
</gene>
<feature type="transmembrane region" description="Helical" evidence="1">
    <location>
        <begin position="36"/>
        <end position="52"/>
    </location>
</feature>
<dbReference type="Proteomes" id="UP000220611">
    <property type="component" value="Unassembled WGS sequence"/>
</dbReference>
<accession>A0A855A178</accession>
<keyword evidence="1" id="KW-0472">Membrane</keyword>
<name>A0A855A178_9FIRM</name>
<sequence>MEPSASAFSFSGVFALLQNRAYGSTAKALDFPKENPAYFFVFILLILFRILPKKPGKNNPRGEMK</sequence>
<keyword evidence="1" id="KW-0812">Transmembrane</keyword>
<organism evidence="2 3">
    <name type="scientific">[Clostridium] leptum DSM 753</name>
    <dbReference type="NCBI Taxonomy" id="428125"/>
    <lineage>
        <taxon>Bacteria</taxon>
        <taxon>Bacillati</taxon>
        <taxon>Bacillota</taxon>
        <taxon>Clostridia</taxon>
        <taxon>Eubacteriales</taxon>
        <taxon>Oscillospiraceae</taxon>
        <taxon>Oscillospiraceae incertae sedis</taxon>
    </lineage>
</organism>
<proteinExistence type="predicted"/>
<dbReference type="AlphaFoldDB" id="A0A855A178"/>
<evidence type="ECO:0000313" key="2">
    <source>
        <dbReference type="EMBL" id="PEQ23519.1"/>
    </source>
</evidence>
<keyword evidence="3" id="KW-1185">Reference proteome</keyword>
<evidence type="ECO:0000256" key="1">
    <source>
        <dbReference type="SAM" id="Phobius"/>
    </source>
</evidence>
<dbReference type="EMBL" id="NOXF01000014">
    <property type="protein sequence ID" value="PEQ23519.1"/>
    <property type="molecule type" value="Genomic_DNA"/>
</dbReference>
<keyword evidence="1" id="KW-1133">Transmembrane helix</keyword>
<evidence type="ECO:0000313" key="3">
    <source>
        <dbReference type="Proteomes" id="UP000220611"/>
    </source>
</evidence>
<reference evidence="2 3" key="1">
    <citation type="submission" date="2017-07" db="EMBL/GenBank/DDBJ databases">
        <title>Prevalence of linear plasmids in Cutibacterium (Propionibacterium) acnes isolates obtained from prostatic tissue.</title>
        <authorList>
            <person name="Davidsson S."/>
            <person name="Carlsson J."/>
            <person name="Molling P."/>
            <person name="Andren O."/>
            <person name="Andersson S.-O."/>
            <person name="Brzuszkiewicz E."/>
            <person name="Poehlein A."/>
            <person name="Al-Zeer M."/>
            <person name="Brinkmann V."/>
            <person name="Scavenius C."/>
            <person name="Nazipi S."/>
            <person name="Soderquist B."/>
            <person name="Bruggemann H."/>
        </authorList>
    </citation>
    <scope>NUCLEOTIDE SEQUENCE [LARGE SCALE GENOMIC DNA]</scope>
    <source>
        <strain evidence="2 3">DSM 753</strain>
    </source>
</reference>
<protein>
    <submittedName>
        <fullName evidence="2">Uncharacterized protein</fullName>
    </submittedName>
</protein>